<keyword evidence="8" id="KW-1185">Reference proteome</keyword>
<dbReference type="PANTHER" id="PTHR43272:SF83">
    <property type="entry name" value="ACYL-COA SYNTHETASE LONG-CHAIN, ISOFORM J"/>
    <property type="match status" value="1"/>
</dbReference>
<evidence type="ECO:0000256" key="2">
    <source>
        <dbReference type="ARBA" id="ARBA00022598"/>
    </source>
</evidence>
<dbReference type="GO" id="GO:0005811">
    <property type="term" value="C:lipid droplet"/>
    <property type="evidence" value="ECO:0007669"/>
    <property type="project" value="TreeGrafter"/>
</dbReference>
<dbReference type="GO" id="GO:0005524">
    <property type="term" value="F:ATP binding"/>
    <property type="evidence" value="ECO:0007669"/>
    <property type="project" value="UniProtKB-KW"/>
</dbReference>
<keyword evidence="3" id="KW-0547">Nucleotide-binding</keyword>
<evidence type="ECO:0000256" key="4">
    <source>
        <dbReference type="ARBA" id="ARBA00022840"/>
    </source>
</evidence>
<sequence length="381" mass="42199">MSYFSSWGMPGTGSSTETEVHRYPTAIKGLTTRAPPDIETVYDAFQYRFKLEPDKLTMGRRQVLRVMEEAGGWRRVELGDYEWMTYRRINKVTRDLGAGLATLDVKRVAIYAPTSREWTLTMLGCYSQGMEVVTAYDTLGEHGLAHAVRQAEAGVVVAKADQLPTIERVWEQSASFAVVYFADAWGMPKAAEAALERLRERGARVMTLDEVGALGRQHPRDLHVASGDDTALVMYTSGTTGEPKGALIGHRGLLAICGAIHQLVPDYIDYEYDRVLSYLPLSHVLAFFVETYCLYSGLAIGYGTPRTLADDGVVGGKGDLRALKPAVILGVPQVWHAIRAGILRQVAQRPRIVQMLFHGAVRLKTWLVQWGLPTWALDAVV</sequence>
<dbReference type="Pfam" id="PF00501">
    <property type="entry name" value="AMP-binding"/>
    <property type="match status" value="1"/>
</dbReference>
<evidence type="ECO:0000256" key="5">
    <source>
        <dbReference type="ARBA" id="ARBA00036813"/>
    </source>
</evidence>
<evidence type="ECO:0000313" key="7">
    <source>
        <dbReference type="EMBL" id="KAJ2843027.1"/>
    </source>
</evidence>
<comment type="similarity">
    <text evidence="1">Belongs to the ATP-dependent AMP-binding enzyme family.</text>
</comment>
<dbReference type="SUPFAM" id="SSF56801">
    <property type="entry name" value="Acetyl-CoA synthetase-like"/>
    <property type="match status" value="1"/>
</dbReference>
<organism evidence="7 8">
    <name type="scientific">Coemansia brasiliensis</name>
    <dbReference type="NCBI Taxonomy" id="2650707"/>
    <lineage>
        <taxon>Eukaryota</taxon>
        <taxon>Fungi</taxon>
        <taxon>Fungi incertae sedis</taxon>
        <taxon>Zoopagomycota</taxon>
        <taxon>Kickxellomycotina</taxon>
        <taxon>Kickxellomycetes</taxon>
        <taxon>Kickxellales</taxon>
        <taxon>Kickxellaceae</taxon>
        <taxon>Coemansia</taxon>
    </lineage>
</organism>
<reference evidence="7" key="1">
    <citation type="submission" date="2022-07" db="EMBL/GenBank/DDBJ databases">
        <title>Phylogenomic reconstructions and comparative analyses of Kickxellomycotina fungi.</title>
        <authorList>
            <person name="Reynolds N.K."/>
            <person name="Stajich J.E."/>
            <person name="Barry K."/>
            <person name="Grigoriev I.V."/>
            <person name="Crous P."/>
            <person name="Smith M.E."/>
        </authorList>
    </citation>
    <scope>NUCLEOTIDE SEQUENCE</scope>
    <source>
        <strain evidence="7">NRRL 1566</strain>
    </source>
</reference>
<evidence type="ECO:0000313" key="8">
    <source>
        <dbReference type="Proteomes" id="UP001139887"/>
    </source>
</evidence>
<feature type="domain" description="AMP-dependent synthetase/ligase" evidence="6">
    <location>
        <begin position="78"/>
        <end position="355"/>
    </location>
</feature>
<dbReference type="InterPro" id="IPR020845">
    <property type="entry name" value="AMP-binding_CS"/>
</dbReference>
<dbReference type="GO" id="GO:0005783">
    <property type="term" value="C:endoplasmic reticulum"/>
    <property type="evidence" value="ECO:0007669"/>
    <property type="project" value="TreeGrafter"/>
</dbReference>
<dbReference type="OrthoDB" id="1700726at2759"/>
<comment type="caution">
    <text evidence="7">The sequence shown here is derived from an EMBL/GenBank/DDBJ whole genome shotgun (WGS) entry which is preliminary data.</text>
</comment>
<gene>
    <name evidence="7" type="primary">FAA4_3</name>
    <name evidence="7" type="ORF">IWW36_005696</name>
</gene>
<dbReference type="GO" id="GO:0035336">
    <property type="term" value="P:long-chain fatty-acyl-CoA metabolic process"/>
    <property type="evidence" value="ECO:0007669"/>
    <property type="project" value="TreeGrafter"/>
</dbReference>
<dbReference type="InterPro" id="IPR042099">
    <property type="entry name" value="ANL_N_sf"/>
</dbReference>
<comment type="catalytic activity">
    <reaction evidence="5">
        <text>a long-chain fatty acid + ATP + CoA = a long-chain fatty acyl-CoA + AMP + diphosphate</text>
        <dbReference type="Rhea" id="RHEA:15421"/>
        <dbReference type="ChEBI" id="CHEBI:30616"/>
        <dbReference type="ChEBI" id="CHEBI:33019"/>
        <dbReference type="ChEBI" id="CHEBI:57287"/>
        <dbReference type="ChEBI" id="CHEBI:57560"/>
        <dbReference type="ChEBI" id="CHEBI:83139"/>
        <dbReference type="ChEBI" id="CHEBI:456215"/>
        <dbReference type="EC" id="6.2.1.3"/>
    </reaction>
</comment>
<name>A0A9W8I170_9FUNG</name>
<dbReference type="PROSITE" id="PS00455">
    <property type="entry name" value="AMP_BINDING"/>
    <property type="match status" value="1"/>
</dbReference>
<dbReference type="Proteomes" id="UP001139887">
    <property type="component" value="Unassembled WGS sequence"/>
</dbReference>
<keyword evidence="2 7" id="KW-0436">Ligase</keyword>
<dbReference type="PANTHER" id="PTHR43272">
    <property type="entry name" value="LONG-CHAIN-FATTY-ACID--COA LIGASE"/>
    <property type="match status" value="1"/>
</dbReference>
<proteinExistence type="inferred from homology"/>
<keyword evidence="4" id="KW-0067">ATP-binding</keyword>
<evidence type="ECO:0000256" key="3">
    <source>
        <dbReference type="ARBA" id="ARBA00022741"/>
    </source>
</evidence>
<dbReference type="AlphaFoldDB" id="A0A9W8I170"/>
<dbReference type="EC" id="6.2.1.3" evidence="7"/>
<dbReference type="EMBL" id="JANBUW010001549">
    <property type="protein sequence ID" value="KAJ2843027.1"/>
    <property type="molecule type" value="Genomic_DNA"/>
</dbReference>
<evidence type="ECO:0000256" key="1">
    <source>
        <dbReference type="ARBA" id="ARBA00006432"/>
    </source>
</evidence>
<protein>
    <submittedName>
        <fullName evidence="7">Long-chain fatty acid-CoA ligase</fullName>
        <ecNumber evidence="7">6.2.1.3</ecNumber>
    </submittedName>
</protein>
<dbReference type="GO" id="GO:0005886">
    <property type="term" value="C:plasma membrane"/>
    <property type="evidence" value="ECO:0007669"/>
    <property type="project" value="TreeGrafter"/>
</dbReference>
<dbReference type="GO" id="GO:0004467">
    <property type="term" value="F:long-chain fatty acid-CoA ligase activity"/>
    <property type="evidence" value="ECO:0007669"/>
    <property type="project" value="UniProtKB-EC"/>
</dbReference>
<feature type="non-terminal residue" evidence="7">
    <location>
        <position position="381"/>
    </location>
</feature>
<evidence type="ECO:0000259" key="6">
    <source>
        <dbReference type="Pfam" id="PF00501"/>
    </source>
</evidence>
<accession>A0A9W8I170</accession>
<dbReference type="InterPro" id="IPR000873">
    <property type="entry name" value="AMP-dep_synth/lig_dom"/>
</dbReference>
<dbReference type="Gene3D" id="3.40.50.12780">
    <property type="entry name" value="N-terminal domain of ligase-like"/>
    <property type="match status" value="1"/>
</dbReference>